<feature type="region of interest" description="Disordered" evidence="2">
    <location>
        <begin position="673"/>
        <end position="692"/>
    </location>
</feature>
<keyword evidence="4" id="KW-1185">Reference proteome</keyword>
<dbReference type="AlphaFoldDB" id="A0A8S3TIA5"/>
<evidence type="ECO:0000256" key="2">
    <source>
        <dbReference type="SAM" id="MobiDB-lite"/>
    </source>
</evidence>
<dbReference type="OrthoDB" id="2126613at2759"/>
<dbReference type="Proteomes" id="UP000683360">
    <property type="component" value="Unassembled WGS sequence"/>
</dbReference>
<dbReference type="EMBL" id="CAJPWZ010002106">
    <property type="protein sequence ID" value="CAG2230810.1"/>
    <property type="molecule type" value="Genomic_DNA"/>
</dbReference>
<name>A0A8S3TIA5_MYTED</name>
<evidence type="ECO:0000313" key="4">
    <source>
        <dbReference type="Proteomes" id="UP000683360"/>
    </source>
</evidence>
<dbReference type="Gene3D" id="1.10.472.80">
    <property type="entry name" value="Ypt/Rab-GAP domain of gyp1p, domain 3"/>
    <property type="match status" value="1"/>
</dbReference>
<protein>
    <submittedName>
        <fullName evidence="3">Uncharacterized protein</fullName>
    </submittedName>
</protein>
<gene>
    <name evidence="3" type="ORF">MEDL_43671</name>
</gene>
<feature type="region of interest" description="Disordered" evidence="2">
    <location>
        <begin position="451"/>
        <end position="528"/>
    </location>
</feature>
<comment type="caution">
    <text evidence="3">The sequence shown here is derived from an EMBL/GenBank/DDBJ whole genome shotgun (WGS) entry which is preliminary data.</text>
</comment>
<feature type="compositionally biased region" description="Basic and acidic residues" evidence="2">
    <location>
        <begin position="678"/>
        <end position="692"/>
    </location>
</feature>
<sequence>MAGAQQTYPKWLLQCKQHITDSKEWDGFLKELHDAIQQQLTQSHVQYFSDLSEPEKELFMERATQAIKGGTVYNGLCKKVSVITDQSLNEDVSRQLLEESPMDTKTDLVIESAEEGALSLLKKWPDMKNKLYICLNQPLPLHIRQLTWRLYLSNTKVRKQYIDQLNTNPRAAISMYDYDISQKCETLLNSEHTFNDLKGSVGIFYGMKATLSYYHSILKTKNRLRDVEHLLAVPFMDVASTNISRREPPPGRVVALIVEEFMTFLGSRPGFVVDSGSDDHNDEVIAFIDKVAKLLQRRHPEVSRMITEKFVPVKEKIVATETGSYALLTEGLMTLIRPMIRSVFVTYLKMDTLLYIWDQYMIGVDTPGFNNEWLAIVTVTLLGLIKEKLKEATSPAHMEKILKAESCKLTVPQFQYEIKLHYYKELFSLLTKDQKAAMPILDPTQAQHPPWRHWYNDVIPPHTKPQDRRKAREEREAERDRQMQQQKDVETARKEQDQRERSFKTPSVARSAKIPSTDLGSEKLSSVVKSTKLDEEETFLKMAATDRQRVEEERIALQDQLDEERRRRIEAEKRAQAEIDQLKLELAAMKHTKPPSRAPSTYSMSSNISRLMVAPPPSRASKITIEPLVVLPPVEEARTPTPAQTPTEQRNKIVIDFLRRAKHGLDKEVFGKTLDPGEFDKMAPKKQQDTSEKMIKLMQKWREERRAKELSKKR</sequence>
<proteinExistence type="predicted"/>
<reference evidence="3" key="1">
    <citation type="submission" date="2021-03" db="EMBL/GenBank/DDBJ databases">
        <authorList>
            <person name="Bekaert M."/>
        </authorList>
    </citation>
    <scope>NUCLEOTIDE SEQUENCE</scope>
</reference>
<keyword evidence="1" id="KW-0175">Coiled coil</keyword>
<organism evidence="3 4">
    <name type="scientific">Mytilus edulis</name>
    <name type="common">Blue mussel</name>
    <dbReference type="NCBI Taxonomy" id="6550"/>
    <lineage>
        <taxon>Eukaryota</taxon>
        <taxon>Metazoa</taxon>
        <taxon>Spiralia</taxon>
        <taxon>Lophotrochozoa</taxon>
        <taxon>Mollusca</taxon>
        <taxon>Bivalvia</taxon>
        <taxon>Autobranchia</taxon>
        <taxon>Pteriomorphia</taxon>
        <taxon>Mytilida</taxon>
        <taxon>Mytiloidea</taxon>
        <taxon>Mytilidae</taxon>
        <taxon>Mytilinae</taxon>
        <taxon>Mytilus</taxon>
    </lineage>
</organism>
<feature type="coiled-coil region" evidence="1">
    <location>
        <begin position="540"/>
        <end position="592"/>
    </location>
</feature>
<evidence type="ECO:0000256" key="1">
    <source>
        <dbReference type="SAM" id="Coils"/>
    </source>
</evidence>
<evidence type="ECO:0000313" key="3">
    <source>
        <dbReference type="EMBL" id="CAG2230810.1"/>
    </source>
</evidence>
<feature type="compositionally biased region" description="Basic and acidic residues" evidence="2">
    <location>
        <begin position="464"/>
        <end position="503"/>
    </location>
</feature>
<accession>A0A8S3TIA5</accession>